<dbReference type="SFLD" id="SFLDG01129">
    <property type="entry name" value="C1.5:_HAD__Beta-PGM__Phosphata"/>
    <property type="match status" value="1"/>
</dbReference>
<name>A0A9W4I658_9EURO</name>
<dbReference type="PANTHER" id="PTHR43316">
    <property type="entry name" value="HYDROLASE, HALOACID DELAHOGENASE-RELATED"/>
    <property type="match status" value="1"/>
</dbReference>
<dbReference type="OrthoDB" id="5411678at2759"/>
<keyword evidence="1" id="KW-0378">Hydrolase</keyword>
<dbReference type="Proteomes" id="UP001152592">
    <property type="component" value="Unassembled WGS sequence"/>
</dbReference>
<protein>
    <recommendedName>
        <fullName evidence="4">Haloacid dehalogenase, type II</fullName>
    </recommendedName>
</protein>
<organism evidence="2 3">
    <name type="scientific">Penicillium salamii</name>
    <dbReference type="NCBI Taxonomy" id="1612424"/>
    <lineage>
        <taxon>Eukaryota</taxon>
        <taxon>Fungi</taxon>
        <taxon>Dikarya</taxon>
        <taxon>Ascomycota</taxon>
        <taxon>Pezizomycotina</taxon>
        <taxon>Eurotiomycetes</taxon>
        <taxon>Eurotiomycetidae</taxon>
        <taxon>Eurotiales</taxon>
        <taxon>Aspergillaceae</taxon>
        <taxon>Penicillium</taxon>
    </lineage>
</organism>
<evidence type="ECO:0000313" key="2">
    <source>
        <dbReference type="EMBL" id="CAG8229652.1"/>
    </source>
</evidence>
<reference evidence="2" key="1">
    <citation type="submission" date="2021-07" db="EMBL/GenBank/DDBJ databases">
        <authorList>
            <person name="Branca A.L. A."/>
        </authorList>
    </citation>
    <scope>NUCLEOTIDE SEQUENCE</scope>
</reference>
<dbReference type="GO" id="GO:0016791">
    <property type="term" value="F:phosphatase activity"/>
    <property type="evidence" value="ECO:0007669"/>
    <property type="project" value="UniProtKB-ARBA"/>
</dbReference>
<evidence type="ECO:0000313" key="3">
    <source>
        <dbReference type="Proteomes" id="UP001152592"/>
    </source>
</evidence>
<dbReference type="InterPro" id="IPR036412">
    <property type="entry name" value="HAD-like_sf"/>
</dbReference>
<dbReference type="Pfam" id="PF00702">
    <property type="entry name" value="Hydrolase"/>
    <property type="match status" value="1"/>
</dbReference>
<evidence type="ECO:0000256" key="1">
    <source>
        <dbReference type="ARBA" id="ARBA00022801"/>
    </source>
</evidence>
<dbReference type="InterPro" id="IPR023214">
    <property type="entry name" value="HAD_sf"/>
</dbReference>
<dbReference type="SFLD" id="SFLDS00003">
    <property type="entry name" value="Haloacid_Dehalogenase"/>
    <property type="match status" value="1"/>
</dbReference>
<dbReference type="PANTHER" id="PTHR43316:SF3">
    <property type="entry name" value="HALOACID DEHALOGENASE, TYPE II (AFU_ORTHOLOGUE AFUA_2G07750)-RELATED"/>
    <property type="match status" value="1"/>
</dbReference>
<dbReference type="AlphaFoldDB" id="A0A9W4I658"/>
<dbReference type="Gene3D" id="3.40.50.1000">
    <property type="entry name" value="HAD superfamily/HAD-like"/>
    <property type="match status" value="1"/>
</dbReference>
<proteinExistence type="predicted"/>
<dbReference type="EMBL" id="CAJVPD010000011">
    <property type="protein sequence ID" value="CAG8229652.1"/>
    <property type="molecule type" value="Genomic_DNA"/>
</dbReference>
<dbReference type="SUPFAM" id="SSF56784">
    <property type="entry name" value="HAD-like"/>
    <property type="match status" value="1"/>
</dbReference>
<dbReference type="NCBIfam" id="TIGR01493">
    <property type="entry name" value="HAD-SF-IA-v2"/>
    <property type="match status" value="1"/>
</dbReference>
<gene>
    <name evidence="2" type="ORF">PSALAMII_LOCUS252</name>
</gene>
<comment type="caution">
    <text evidence="2">The sequence shown here is derived from an EMBL/GenBank/DDBJ whole genome shotgun (WGS) entry which is preliminary data.</text>
</comment>
<dbReference type="InterPro" id="IPR006439">
    <property type="entry name" value="HAD-SF_hydro_IA"/>
</dbReference>
<dbReference type="InterPro" id="IPR051540">
    <property type="entry name" value="S-2-haloacid_dehalogenase"/>
</dbReference>
<dbReference type="Gene3D" id="1.10.150.240">
    <property type="entry name" value="Putative phosphatase, domain 2"/>
    <property type="match status" value="1"/>
</dbReference>
<dbReference type="InterPro" id="IPR023198">
    <property type="entry name" value="PGP-like_dom2"/>
</dbReference>
<accession>A0A9W4I658</accession>
<evidence type="ECO:0008006" key="4">
    <source>
        <dbReference type="Google" id="ProtNLM"/>
    </source>
</evidence>
<sequence length="269" mass="30421">MSITNPPKILFFDTFGTVVEWRTCVTKELSTAALHTAHNKDLPAELQARVTATTFHDWLAIAEQWRRSYNVFTATSTFDSSSEFVSVDQHHFRAITDLLQKHGLGDLFTDEERWELSLSWHRLSPWPDSVRGLAMLNERFETSTLSNGNHELLRDLKSYGSLPFAHLTSAEDFSAYKPSPLVYKGAAKKYGFDPSQCAMVAAHLKDLKGAKDCGFQTIFVERYLEEAWSPIDVAKAKEEGWVDMWIDADSGGFVEVAKRFGIEKGHPKL</sequence>